<organism evidence="1 2">
    <name type="scientific">Solanum tuberosum</name>
    <name type="common">Potato</name>
    <dbReference type="NCBI Taxonomy" id="4113"/>
    <lineage>
        <taxon>Eukaryota</taxon>
        <taxon>Viridiplantae</taxon>
        <taxon>Streptophyta</taxon>
        <taxon>Embryophyta</taxon>
        <taxon>Tracheophyta</taxon>
        <taxon>Spermatophyta</taxon>
        <taxon>Magnoliopsida</taxon>
        <taxon>eudicotyledons</taxon>
        <taxon>Gunneridae</taxon>
        <taxon>Pentapetalae</taxon>
        <taxon>asterids</taxon>
        <taxon>lamiids</taxon>
        <taxon>Solanales</taxon>
        <taxon>Solanaceae</taxon>
        <taxon>Solanoideae</taxon>
        <taxon>Solaneae</taxon>
        <taxon>Solanum</taxon>
    </lineage>
</organism>
<dbReference type="Proteomes" id="UP000826656">
    <property type="component" value="Unassembled WGS sequence"/>
</dbReference>
<keyword evidence="2" id="KW-1185">Reference proteome</keyword>
<dbReference type="EMBL" id="JAIVGD010000011">
    <property type="protein sequence ID" value="KAH0769692.1"/>
    <property type="molecule type" value="Genomic_DNA"/>
</dbReference>
<protein>
    <submittedName>
        <fullName evidence="1">Uncharacterized protein</fullName>
    </submittedName>
</protein>
<comment type="caution">
    <text evidence="1">The sequence shown here is derived from an EMBL/GenBank/DDBJ whole genome shotgun (WGS) entry which is preliminary data.</text>
</comment>
<name>A0ABQ7VMC8_SOLTU</name>
<gene>
    <name evidence="1" type="ORF">KY290_013673</name>
</gene>
<reference evidence="1 2" key="1">
    <citation type="journal article" date="2021" name="bioRxiv">
        <title>Chromosome-scale and haplotype-resolved genome assembly of a tetraploid potato cultivar.</title>
        <authorList>
            <person name="Sun H."/>
            <person name="Jiao W.-B."/>
            <person name="Krause K."/>
            <person name="Campoy J.A."/>
            <person name="Goel M."/>
            <person name="Folz-Donahue K."/>
            <person name="Kukat C."/>
            <person name="Huettel B."/>
            <person name="Schneeberger K."/>
        </authorList>
    </citation>
    <scope>NUCLEOTIDE SEQUENCE [LARGE SCALE GENOMIC DNA]</scope>
    <source>
        <strain evidence="1">SolTubOtavaFocal</strain>
        <tissue evidence="1">Leaves</tissue>
    </source>
</reference>
<proteinExistence type="predicted"/>
<evidence type="ECO:0000313" key="1">
    <source>
        <dbReference type="EMBL" id="KAH0769692.1"/>
    </source>
</evidence>
<accession>A0ABQ7VMC8</accession>
<sequence>MKTILYWQRWKLRSRLHQVSGKPTTASVKGSYAMATPIRVTRAVQHDLDAALLTRSTKKTLGKKQKELHPRNILVSKSVKKSKYTNDSDGDMVVSAETHKAQGWATLFLQGNRRRNMGRKETREFYTNVIGTASSISSTDGVTTSSALSLLWKDYHQLLRYRVDLHMIICLMVHKTLLPRSQKCTKANYFDLTLMELLISKVQINLPTLVLSHIHRICVHDDKDHGLGYGFWLGEVFVYFRVPVKEWQEQTTKDVLGEVHHVVIPATSRGANAPVQRLKALLTTKNEEIDALRVGHSAAMDQLHISYGLEHAGLVEENSRLKDKLAKTQAALDTERSSNSAHLKNLVDLLAKGSPSSSSFVPPFV</sequence>
<evidence type="ECO:0000313" key="2">
    <source>
        <dbReference type="Proteomes" id="UP000826656"/>
    </source>
</evidence>